<evidence type="ECO:0000313" key="3">
    <source>
        <dbReference type="Proteomes" id="UP000717328"/>
    </source>
</evidence>
<organism evidence="2 3">
    <name type="scientific">Sphagnurus paluster</name>
    <dbReference type="NCBI Taxonomy" id="117069"/>
    <lineage>
        <taxon>Eukaryota</taxon>
        <taxon>Fungi</taxon>
        <taxon>Dikarya</taxon>
        <taxon>Basidiomycota</taxon>
        <taxon>Agaricomycotina</taxon>
        <taxon>Agaricomycetes</taxon>
        <taxon>Agaricomycetidae</taxon>
        <taxon>Agaricales</taxon>
        <taxon>Tricholomatineae</taxon>
        <taxon>Lyophyllaceae</taxon>
        <taxon>Sphagnurus</taxon>
    </lineage>
</organism>
<name>A0A9P7FW91_9AGAR</name>
<dbReference type="PANTHER" id="PTHR34391">
    <property type="entry name" value="UPF0658 GOLGI APPARATUS MEMBRANE PROTEIN C1952.10C-RELATED"/>
    <property type="match status" value="1"/>
</dbReference>
<dbReference type="AlphaFoldDB" id="A0A9P7FW91"/>
<dbReference type="Proteomes" id="UP000717328">
    <property type="component" value="Unassembled WGS sequence"/>
</dbReference>
<keyword evidence="1" id="KW-1133">Transmembrane helix</keyword>
<keyword evidence="1" id="KW-0472">Membrane</keyword>
<feature type="transmembrane region" description="Helical" evidence="1">
    <location>
        <begin position="43"/>
        <end position="62"/>
    </location>
</feature>
<dbReference type="GO" id="GO:0005794">
    <property type="term" value="C:Golgi apparatus"/>
    <property type="evidence" value="ECO:0007669"/>
    <property type="project" value="TreeGrafter"/>
</dbReference>
<dbReference type="EMBL" id="JABCKI010005764">
    <property type="protein sequence ID" value="KAG5638405.1"/>
    <property type="molecule type" value="Genomic_DNA"/>
</dbReference>
<dbReference type="InterPro" id="IPR040410">
    <property type="entry name" value="UPF0658_Golgi"/>
</dbReference>
<feature type="transmembrane region" description="Helical" evidence="1">
    <location>
        <begin position="69"/>
        <end position="89"/>
    </location>
</feature>
<proteinExistence type="predicted"/>
<protein>
    <submittedName>
        <fullName evidence="2">Uncharacterized protein</fullName>
    </submittedName>
</protein>
<sequence length="201" mass="22426">MAVLACLQLEAFVLVAAMGLWIDTLINTAISKISSHTPEYKALFIATSILLLPWITMGWYAIRREMRILMGFFLGTAIVLLSGWCIMFYSMVYRWTFVEWPFLACFTVASLILIIASTILGVICRLNFGKGLAQYLSAEAALASSNFAPEVFSHDEEKGKSDQDLKDPATFDQPSITFFIPQDSYALLVAPIPALPYRHPV</sequence>
<reference evidence="2" key="1">
    <citation type="submission" date="2021-02" db="EMBL/GenBank/DDBJ databases">
        <authorList>
            <person name="Nieuwenhuis M."/>
            <person name="Van De Peppel L.J.J."/>
        </authorList>
    </citation>
    <scope>NUCLEOTIDE SEQUENCE</scope>
    <source>
        <strain evidence="2">D49</strain>
    </source>
</reference>
<keyword evidence="1" id="KW-0812">Transmembrane</keyword>
<evidence type="ECO:0000313" key="2">
    <source>
        <dbReference type="EMBL" id="KAG5638405.1"/>
    </source>
</evidence>
<reference evidence="2" key="2">
    <citation type="submission" date="2021-10" db="EMBL/GenBank/DDBJ databases">
        <title>Phylogenomics reveals ancestral predisposition of the termite-cultivated fungus Termitomyces towards a domesticated lifestyle.</title>
        <authorList>
            <person name="Auxier B."/>
            <person name="Grum-Grzhimaylo A."/>
            <person name="Cardenas M.E."/>
            <person name="Lodge J.D."/>
            <person name="Laessoe T."/>
            <person name="Pedersen O."/>
            <person name="Smith M.E."/>
            <person name="Kuyper T.W."/>
            <person name="Franco-Molano E.A."/>
            <person name="Baroni T.J."/>
            <person name="Aanen D.K."/>
        </authorList>
    </citation>
    <scope>NUCLEOTIDE SEQUENCE</scope>
    <source>
        <strain evidence="2">D49</strain>
    </source>
</reference>
<feature type="transmembrane region" description="Helical" evidence="1">
    <location>
        <begin position="101"/>
        <end position="124"/>
    </location>
</feature>
<comment type="caution">
    <text evidence="2">The sequence shown here is derived from an EMBL/GenBank/DDBJ whole genome shotgun (WGS) entry which is preliminary data.</text>
</comment>
<dbReference type="PANTHER" id="PTHR34391:SF2">
    <property type="entry name" value="TRP C-TERMINAL DOMAIN-CONTAINING PROTEIN"/>
    <property type="match status" value="1"/>
</dbReference>
<dbReference type="OrthoDB" id="3263941at2759"/>
<keyword evidence="3" id="KW-1185">Reference proteome</keyword>
<evidence type="ECO:0000256" key="1">
    <source>
        <dbReference type="SAM" id="Phobius"/>
    </source>
</evidence>
<gene>
    <name evidence="2" type="ORF">H0H81_000182</name>
</gene>
<accession>A0A9P7FW91</accession>